<protein>
    <submittedName>
        <fullName evidence="3">AbrB/MazE/SpoVT family DNA-binding domain-containing protein</fullName>
    </submittedName>
</protein>
<dbReference type="InterPro" id="IPR007159">
    <property type="entry name" value="SpoVT-AbrB_dom"/>
</dbReference>
<dbReference type="PROSITE" id="PS51740">
    <property type="entry name" value="SPOVT_ABRB"/>
    <property type="match status" value="1"/>
</dbReference>
<evidence type="ECO:0000313" key="3">
    <source>
        <dbReference type="EMBL" id="HDD53627.1"/>
    </source>
</evidence>
<dbReference type="PANTHER" id="PTHR34860:SF6">
    <property type="entry name" value="REPRESSOR-LIKE PROTEIN SSO7C3"/>
    <property type="match status" value="1"/>
</dbReference>
<dbReference type="Gene3D" id="2.10.260.10">
    <property type="match status" value="1"/>
</dbReference>
<accession>A0A7C0U725</accession>
<dbReference type="InterPro" id="IPR052975">
    <property type="entry name" value="Repressor-like_regulatory"/>
</dbReference>
<evidence type="ECO:0000259" key="2">
    <source>
        <dbReference type="PROSITE" id="PS51740"/>
    </source>
</evidence>
<organism evidence="3">
    <name type="scientific">Thermosulfidibacter takaii</name>
    <dbReference type="NCBI Taxonomy" id="412593"/>
    <lineage>
        <taxon>Bacteria</taxon>
        <taxon>Pseudomonadati</taxon>
        <taxon>Thermosulfidibacterota</taxon>
        <taxon>Thermosulfidibacteria</taxon>
        <taxon>Thermosulfidibacterales</taxon>
        <taxon>Thermosulfidibacteraceae</taxon>
    </lineage>
</organism>
<sequence>MFHPTALPFKCKAKEGANMEVSVKISKKGQITLPKRVREALGVKAGEKLVIKEEEGKVLIEKAPSSPFDEFYGYLNLEGVTTDEIMKEIRGER</sequence>
<dbReference type="SUPFAM" id="SSF89447">
    <property type="entry name" value="AbrB/MazE/MraZ-like"/>
    <property type="match status" value="1"/>
</dbReference>
<dbReference type="Pfam" id="PF04014">
    <property type="entry name" value="MazE_antitoxin"/>
    <property type="match status" value="1"/>
</dbReference>
<name>A0A7C0U725_9BACT</name>
<keyword evidence="1 3" id="KW-0238">DNA-binding</keyword>
<dbReference type="PANTHER" id="PTHR34860">
    <property type="entry name" value="REPRESSOR-LIKE PROTEIN SSO7C3"/>
    <property type="match status" value="1"/>
</dbReference>
<proteinExistence type="predicted"/>
<reference evidence="3" key="1">
    <citation type="journal article" date="2020" name="mSystems">
        <title>Genome- and Community-Level Interaction Insights into Carbon Utilization and Element Cycling Functions of Hydrothermarchaeota in Hydrothermal Sediment.</title>
        <authorList>
            <person name="Zhou Z."/>
            <person name="Liu Y."/>
            <person name="Xu W."/>
            <person name="Pan J."/>
            <person name="Luo Z.H."/>
            <person name="Li M."/>
        </authorList>
    </citation>
    <scope>NUCLEOTIDE SEQUENCE [LARGE SCALE GENOMIC DNA]</scope>
    <source>
        <strain evidence="3">HyVt-115</strain>
    </source>
</reference>
<feature type="domain" description="SpoVT-AbrB" evidence="2">
    <location>
        <begin position="20"/>
        <end position="65"/>
    </location>
</feature>
<dbReference type="GO" id="GO:0003677">
    <property type="term" value="F:DNA binding"/>
    <property type="evidence" value="ECO:0007669"/>
    <property type="project" value="UniProtKB-UniRule"/>
</dbReference>
<dbReference type="Proteomes" id="UP000885690">
    <property type="component" value="Unassembled WGS sequence"/>
</dbReference>
<dbReference type="NCBIfam" id="TIGR01439">
    <property type="entry name" value="lp_hng_hel_AbrB"/>
    <property type="match status" value="1"/>
</dbReference>
<dbReference type="AlphaFoldDB" id="A0A7C0U725"/>
<dbReference type="InterPro" id="IPR037914">
    <property type="entry name" value="SpoVT-AbrB_sf"/>
</dbReference>
<gene>
    <name evidence="3" type="ORF">ENF32_06135</name>
</gene>
<evidence type="ECO:0000256" key="1">
    <source>
        <dbReference type="PROSITE-ProRule" id="PRU01076"/>
    </source>
</evidence>
<dbReference type="EMBL" id="DQWS01000230">
    <property type="protein sequence ID" value="HDD53627.1"/>
    <property type="molecule type" value="Genomic_DNA"/>
</dbReference>
<comment type="caution">
    <text evidence="3">The sequence shown here is derived from an EMBL/GenBank/DDBJ whole genome shotgun (WGS) entry which is preliminary data.</text>
</comment>
<dbReference type="SMART" id="SM00966">
    <property type="entry name" value="SpoVT_AbrB"/>
    <property type="match status" value="1"/>
</dbReference>